<accession>A0AAW8YP77</accession>
<reference evidence="9" key="2">
    <citation type="submission" date="2023-10" db="EMBL/GenBank/DDBJ databases">
        <authorList>
            <person name="Khurajog B."/>
        </authorList>
    </citation>
    <scope>NUCLEOTIDE SEQUENCE</scope>
    <source>
        <strain evidence="9">BF14</strain>
    </source>
</reference>
<dbReference type="PANTHER" id="PTHR33799:SF1">
    <property type="entry name" value="PTS SYSTEM MANNOSE-SPECIFIC EIIAB COMPONENT-RELATED"/>
    <property type="match status" value="1"/>
</dbReference>
<dbReference type="GO" id="GO:0016301">
    <property type="term" value="F:kinase activity"/>
    <property type="evidence" value="ECO:0007669"/>
    <property type="project" value="UniProtKB-KW"/>
</dbReference>
<dbReference type="GO" id="GO:0016020">
    <property type="term" value="C:membrane"/>
    <property type="evidence" value="ECO:0007669"/>
    <property type="project" value="InterPro"/>
</dbReference>
<dbReference type="InterPro" id="IPR033887">
    <property type="entry name" value="PTS_IIA_man"/>
</dbReference>
<dbReference type="SUPFAM" id="SSF53062">
    <property type="entry name" value="PTS system fructose IIA component-like"/>
    <property type="match status" value="1"/>
</dbReference>
<dbReference type="RefSeq" id="WP_002830907.1">
    <property type="nucleotide sequence ID" value="NZ_BMWN01000005.1"/>
</dbReference>
<keyword evidence="6" id="KW-0598">Phosphotransferase system</keyword>
<dbReference type="AlphaFoldDB" id="A0AAW8YP77"/>
<keyword evidence="3" id="KW-0963">Cytoplasm</keyword>
<dbReference type="PANTHER" id="PTHR33799">
    <property type="entry name" value="PTS PERMEASE-RELATED-RELATED"/>
    <property type="match status" value="1"/>
</dbReference>
<keyword evidence="4 9" id="KW-0762">Sugar transport</keyword>
<dbReference type="Pfam" id="PF03610">
    <property type="entry name" value="EIIA-man"/>
    <property type="match status" value="1"/>
</dbReference>
<feature type="domain" description="PTS EIIA type-4" evidence="8">
    <location>
        <begin position="1"/>
        <end position="133"/>
    </location>
</feature>
<evidence type="ECO:0000313" key="9">
    <source>
        <dbReference type="EMBL" id="MDV2911658.1"/>
    </source>
</evidence>
<evidence type="ECO:0000313" key="10">
    <source>
        <dbReference type="Proteomes" id="UP001280415"/>
    </source>
</evidence>
<proteinExistence type="predicted"/>
<evidence type="ECO:0000256" key="5">
    <source>
        <dbReference type="ARBA" id="ARBA00022679"/>
    </source>
</evidence>
<organism evidence="9 10">
    <name type="scientific">Pediococcus acidilactici</name>
    <dbReference type="NCBI Taxonomy" id="1254"/>
    <lineage>
        <taxon>Bacteria</taxon>
        <taxon>Bacillati</taxon>
        <taxon>Bacillota</taxon>
        <taxon>Bacilli</taxon>
        <taxon>Lactobacillales</taxon>
        <taxon>Lactobacillaceae</taxon>
        <taxon>Pediococcus</taxon>
        <taxon>Pediococcus acidilactici group</taxon>
    </lineage>
</organism>
<sequence>MKIILASHGALAKGMKDTLDMIVGNQVSIQAYSAYDEENVDFASDISQQITREVNEQFIIVTDVMGGSVNNAMTELVLRYKNVFLITGMNLPLVLSLATYSGDLDLKALDELVQEGKRGLINVNKMVESAKEE</sequence>
<evidence type="ECO:0000256" key="4">
    <source>
        <dbReference type="ARBA" id="ARBA00022597"/>
    </source>
</evidence>
<dbReference type="InterPro" id="IPR004701">
    <property type="entry name" value="PTS_EIIA_man-typ"/>
</dbReference>
<dbReference type="Gene3D" id="3.40.50.510">
    <property type="entry name" value="Phosphotransferase system, mannose-type IIA component"/>
    <property type="match status" value="1"/>
</dbReference>
<keyword evidence="7" id="KW-0418">Kinase</keyword>
<comment type="subcellular location">
    <subcellularLocation>
        <location evidence="1">Cytoplasm</location>
    </subcellularLocation>
</comment>
<dbReference type="CDD" id="cd00006">
    <property type="entry name" value="PTS_IIA_man"/>
    <property type="match status" value="1"/>
</dbReference>
<keyword evidence="2" id="KW-0813">Transport</keyword>
<name>A0AAW8YP77_PEDAC</name>
<keyword evidence="5" id="KW-0808">Transferase</keyword>
<dbReference type="InterPro" id="IPR051471">
    <property type="entry name" value="Bacterial_PTS_sugar_comp"/>
</dbReference>
<dbReference type="PROSITE" id="PS51096">
    <property type="entry name" value="PTS_EIIA_TYPE_4"/>
    <property type="match status" value="1"/>
</dbReference>
<dbReference type="Proteomes" id="UP001280415">
    <property type="component" value="Unassembled WGS sequence"/>
</dbReference>
<evidence type="ECO:0000256" key="6">
    <source>
        <dbReference type="ARBA" id="ARBA00022683"/>
    </source>
</evidence>
<evidence type="ECO:0000256" key="2">
    <source>
        <dbReference type="ARBA" id="ARBA00022448"/>
    </source>
</evidence>
<dbReference type="GO" id="GO:0005737">
    <property type="term" value="C:cytoplasm"/>
    <property type="evidence" value="ECO:0007669"/>
    <property type="project" value="UniProtKB-SubCell"/>
</dbReference>
<evidence type="ECO:0000259" key="8">
    <source>
        <dbReference type="PROSITE" id="PS51096"/>
    </source>
</evidence>
<gene>
    <name evidence="9" type="ORF">R0H03_07255</name>
</gene>
<evidence type="ECO:0000256" key="3">
    <source>
        <dbReference type="ARBA" id="ARBA00022490"/>
    </source>
</evidence>
<protein>
    <submittedName>
        <fullName evidence="9">PTS sugar transporter subunit IIA</fullName>
    </submittedName>
</protein>
<dbReference type="EMBL" id="JAWJAX010000008">
    <property type="protein sequence ID" value="MDV2911658.1"/>
    <property type="molecule type" value="Genomic_DNA"/>
</dbReference>
<comment type="caution">
    <text evidence="9">The sequence shown here is derived from an EMBL/GenBank/DDBJ whole genome shotgun (WGS) entry which is preliminary data.</text>
</comment>
<dbReference type="InterPro" id="IPR036662">
    <property type="entry name" value="PTS_EIIA_man-typ_sf"/>
</dbReference>
<reference evidence="9" key="1">
    <citation type="journal article" date="2023" name="PeerJ">
        <title>Selection and evaluation of lactic acid bacteria from chicken feces in Thailand as potential probiotics.</title>
        <authorList>
            <person name="Khurajog B."/>
            <person name="Disastra Y."/>
            <person name="Lawwyne L.D."/>
            <person name="Sirichokchatchawan W."/>
            <person name="Niyomtham W."/>
            <person name="Yindee J."/>
            <person name="Hampson D.J."/>
            <person name="Prapasarakul N."/>
        </authorList>
    </citation>
    <scope>NUCLEOTIDE SEQUENCE</scope>
    <source>
        <strain evidence="9">BF14</strain>
    </source>
</reference>
<evidence type="ECO:0000256" key="7">
    <source>
        <dbReference type="ARBA" id="ARBA00022777"/>
    </source>
</evidence>
<evidence type="ECO:0000256" key="1">
    <source>
        <dbReference type="ARBA" id="ARBA00004496"/>
    </source>
</evidence>
<dbReference type="GO" id="GO:0009401">
    <property type="term" value="P:phosphoenolpyruvate-dependent sugar phosphotransferase system"/>
    <property type="evidence" value="ECO:0007669"/>
    <property type="project" value="UniProtKB-KW"/>
</dbReference>